<dbReference type="GO" id="GO:0005975">
    <property type="term" value="P:carbohydrate metabolic process"/>
    <property type="evidence" value="ECO:0007669"/>
    <property type="project" value="UniProtKB-ARBA"/>
</dbReference>
<evidence type="ECO:0000313" key="3">
    <source>
        <dbReference type="EMBL" id="PRX48975.1"/>
    </source>
</evidence>
<reference evidence="3 4" key="1">
    <citation type="submission" date="2018-03" db="EMBL/GenBank/DDBJ databases">
        <title>Genomic Encyclopedia of Type Strains, Phase III (KMG-III): the genomes of soil and plant-associated and newly described type strains.</title>
        <authorList>
            <person name="Whitman W."/>
        </authorList>
    </citation>
    <scope>NUCLEOTIDE SEQUENCE [LARGE SCALE GENOMIC DNA]</scope>
    <source>
        <strain evidence="3 4">CGMCC 4.7125</strain>
    </source>
</reference>
<gene>
    <name evidence="3" type="ORF">B0I33_1037</name>
</gene>
<feature type="domain" description="Nbr1 FW" evidence="2">
    <location>
        <begin position="181"/>
        <end position="268"/>
    </location>
</feature>
<keyword evidence="4" id="KW-1185">Reference proteome</keyword>
<proteinExistence type="predicted"/>
<dbReference type="InterPro" id="IPR013783">
    <property type="entry name" value="Ig-like_fold"/>
</dbReference>
<organism evidence="3 4">
    <name type="scientific">Prauserella shujinwangii</name>
    <dbReference type="NCBI Taxonomy" id="1453103"/>
    <lineage>
        <taxon>Bacteria</taxon>
        <taxon>Bacillati</taxon>
        <taxon>Actinomycetota</taxon>
        <taxon>Actinomycetes</taxon>
        <taxon>Pseudonocardiales</taxon>
        <taxon>Pseudonocardiaceae</taxon>
        <taxon>Prauserella</taxon>
    </lineage>
</organism>
<evidence type="ECO:0000259" key="2">
    <source>
        <dbReference type="Pfam" id="PF16158"/>
    </source>
</evidence>
<dbReference type="AlphaFoldDB" id="A0A2T0LXX3"/>
<dbReference type="CDD" id="cd14947">
    <property type="entry name" value="NBR1_like"/>
    <property type="match status" value="1"/>
</dbReference>
<keyword evidence="1" id="KW-0812">Transmembrane</keyword>
<dbReference type="EMBL" id="PVNH01000003">
    <property type="protein sequence ID" value="PRX48975.1"/>
    <property type="molecule type" value="Genomic_DNA"/>
</dbReference>
<dbReference type="RefSeq" id="WP_106177712.1">
    <property type="nucleotide sequence ID" value="NZ_PVNH01000003.1"/>
</dbReference>
<dbReference type="Gene3D" id="2.60.40.10">
    <property type="entry name" value="Immunoglobulins"/>
    <property type="match status" value="1"/>
</dbReference>
<dbReference type="InterPro" id="IPR032350">
    <property type="entry name" value="Nbr1_FW"/>
</dbReference>
<sequence length="286" mass="30696">MTRGSGRRGRTATCPDESAGPVAAFARRLWELKRAAGDPSYDRMREEFGALASRSALSAAARGRHLPSWETTWEFVRVLAVGVLGEDEEATRSTWRRQWERARGAATGEGPVPVAAEPGTPRRGRGLTVAVTAAAAVVLLVAAGLVGSRLLGGSAPADESIDPSLAPLVPGDASEFGGDITVPDGTEVPTGSHFVKTWEFRNVGSVPWIGRYLRRAGSFGGPDECTSPERVPIPDTRPGESVRVSVEVRAPDRPGYCQVYWKMVDAEGRLVLPNHRAVFYLVRVVP</sequence>
<dbReference type="PANTHER" id="PTHR20930">
    <property type="entry name" value="OVARIAN CARCINOMA ANTIGEN CA125-RELATED"/>
    <property type="match status" value="1"/>
</dbReference>
<keyword evidence="1" id="KW-1133">Transmembrane helix</keyword>
<evidence type="ECO:0000313" key="4">
    <source>
        <dbReference type="Proteomes" id="UP000238362"/>
    </source>
</evidence>
<name>A0A2T0LXX3_9PSEU</name>
<dbReference type="Pfam" id="PF16158">
    <property type="entry name" value="N_BRCA1_IG"/>
    <property type="match status" value="1"/>
</dbReference>
<accession>A0A2T0LXX3</accession>
<evidence type="ECO:0000256" key="1">
    <source>
        <dbReference type="SAM" id="Phobius"/>
    </source>
</evidence>
<keyword evidence="1" id="KW-0472">Membrane</keyword>
<dbReference type="OrthoDB" id="166850at2"/>
<dbReference type="Proteomes" id="UP000238362">
    <property type="component" value="Unassembled WGS sequence"/>
</dbReference>
<protein>
    <submittedName>
        <fullName evidence="3">Ig-like domain-containing protein</fullName>
    </submittedName>
</protein>
<feature type="transmembrane region" description="Helical" evidence="1">
    <location>
        <begin position="127"/>
        <end position="146"/>
    </location>
</feature>
<dbReference type="PANTHER" id="PTHR20930:SF0">
    <property type="entry name" value="PROTEIN ILRUN"/>
    <property type="match status" value="1"/>
</dbReference>
<comment type="caution">
    <text evidence="3">The sequence shown here is derived from an EMBL/GenBank/DDBJ whole genome shotgun (WGS) entry which is preliminary data.</text>
</comment>